<feature type="domain" description="G" evidence="1">
    <location>
        <begin position="99"/>
        <end position="221"/>
    </location>
</feature>
<dbReference type="AlphaFoldDB" id="A0A6N3YXA1"/>
<dbReference type="Gene3D" id="3.40.50.300">
    <property type="entry name" value="P-loop containing nucleotide triphosphate hydrolases"/>
    <property type="match status" value="1"/>
</dbReference>
<dbReference type="GO" id="GO:0005525">
    <property type="term" value="F:GTP binding"/>
    <property type="evidence" value="ECO:0007669"/>
    <property type="project" value="InterPro"/>
</dbReference>
<dbReference type="SUPFAM" id="SSF52540">
    <property type="entry name" value="P-loop containing nucleoside triphosphate hydrolases"/>
    <property type="match status" value="1"/>
</dbReference>
<evidence type="ECO:0000313" key="3">
    <source>
        <dbReference type="Proteomes" id="UP000435323"/>
    </source>
</evidence>
<dbReference type="PANTHER" id="PTHR42714">
    <property type="entry name" value="TRNA MODIFICATION GTPASE GTPBP3"/>
    <property type="match status" value="1"/>
</dbReference>
<dbReference type="GO" id="GO:0030488">
    <property type="term" value="P:tRNA methylation"/>
    <property type="evidence" value="ECO:0007669"/>
    <property type="project" value="TreeGrafter"/>
</dbReference>
<dbReference type="Proteomes" id="UP000435323">
    <property type="component" value="Unassembled WGS sequence"/>
</dbReference>
<dbReference type="EMBL" id="WOBO01000005">
    <property type="protein sequence ID" value="MUK45126.1"/>
    <property type="molecule type" value="Genomic_DNA"/>
</dbReference>
<evidence type="ECO:0000313" key="2">
    <source>
        <dbReference type="EMBL" id="MUK45126.1"/>
    </source>
</evidence>
<dbReference type="GO" id="GO:0005737">
    <property type="term" value="C:cytoplasm"/>
    <property type="evidence" value="ECO:0007669"/>
    <property type="project" value="TreeGrafter"/>
</dbReference>
<gene>
    <name evidence="2" type="ORF">GNP77_06990</name>
</gene>
<dbReference type="InterPro" id="IPR027417">
    <property type="entry name" value="P-loop_NTPase"/>
</dbReference>
<organism evidence="2 3">
    <name type="scientific">Aliivibrio fischeri</name>
    <name type="common">Vibrio fischeri</name>
    <dbReference type="NCBI Taxonomy" id="668"/>
    <lineage>
        <taxon>Bacteria</taxon>
        <taxon>Pseudomonadati</taxon>
        <taxon>Pseudomonadota</taxon>
        <taxon>Gammaproteobacteria</taxon>
        <taxon>Vibrionales</taxon>
        <taxon>Vibrionaceae</taxon>
        <taxon>Aliivibrio</taxon>
    </lineage>
</organism>
<dbReference type="PANTHER" id="PTHR42714:SF2">
    <property type="entry name" value="TRNA MODIFICATION GTPASE GTPBP3, MITOCHONDRIAL"/>
    <property type="match status" value="1"/>
</dbReference>
<dbReference type="GO" id="GO:0002098">
    <property type="term" value="P:tRNA wobble uridine modification"/>
    <property type="evidence" value="ECO:0007669"/>
    <property type="project" value="TreeGrafter"/>
</dbReference>
<dbReference type="RefSeq" id="WP_155657603.1">
    <property type="nucleotide sequence ID" value="NZ_WOBO01000005.1"/>
</dbReference>
<proteinExistence type="predicted"/>
<evidence type="ECO:0000259" key="1">
    <source>
        <dbReference type="Pfam" id="PF01926"/>
    </source>
</evidence>
<reference evidence="2 3" key="1">
    <citation type="submission" date="2019-11" db="EMBL/GenBank/DDBJ databases">
        <title>Using colonization assays and comparative genomics to discover symbiosis behaviors and factors in Vibrio fischeri.</title>
        <authorList>
            <person name="Bongrand C."/>
            <person name="Moriano-Gutierrez S."/>
            <person name="Arevalo P."/>
            <person name="Mcfall-Ngai M."/>
            <person name="Visick K."/>
            <person name="Polz M.F."/>
            <person name="Ruby E.G."/>
        </authorList>
    </citation>
    <scope>NUCLEOTIDE SEQUENCE [LARGE SCALE GENOMIC DNA]</scope>
    <source>
        <strain evidence="3">emors.3.2</strain>
    </source>
</reference>
<name>A0A6N3YXA1_ALIFS</name>
<protein>
    <recommendedName>
        <fullName evidence="1">G domain-containing protein</fullName>
    </recommendedName>
</protein>
<sequence length="570" mass="63381">MVKNENVFVTSLRDFTGDFVLVNNREDELTKMQFEFESKIKKTLENSNGKLKKESLLFSLTDALKVSVLNGIKEWNEKLIDSLPMKKLSEEYSDRIILLVFGKVNAGKSSFCNFITEQFPNEEIKRFCFVDNRIEYFEQSFAEGVVETTATIQGVEIGRNFVLLDSPGLHSIVDENGDLTRRFTDSADAVLWLTPSSSPGQVQELTDLKLELEKKKPLLPIITRSDQLIEDWSDELNDLVHTIVNKSESIRQLQEVDVIERVKALGNVDDLKSAISISIHAYREHQEKENAQSQAGLNRLFSSLSDIIHEAKEYKVEKANQQLINFINDNVLSTLEKDISPQLLKLKDQTQKTLDDLKKKESLIISELLTTVKSQVRGVVEQHSASQDKVAISSGLNQLIEHELTLILQEELKDLVNQINTTSSLLNTDDLGDFEKQTVNVERIKGSAGKSISTGVGGIGGSAGGALIGSMILPGVGTAIGGVIGGMLGGAAGSAVGNYWVETEQVEHVVGFSVEDMLMQISEKITILIPNLVHYTMSEVRDSVLVVDRFANAILGEIEKFEYQIQEFRG</sequence>
<dbReference type="Pfam" id="PF01926">
    <property type="entry name" value="MMR_HSR1"/>
    <property type="match status" value="1"/>
</dbReference>
<dbReference type="InterPro" id="IPR006073">
    <property type="entry name" value="GTP-bd"/>
</dbReference>
<accession>A0A6N3YXA1</accession>
<comment type="caution">
    <text evidence="2">The sequence shown here is derived from an EMBL/GenBank/DDBJ whole genome shotgun (WGS) entry which is preliminary data.</text>
</comment>